<reference evidence="2 3" key="1">
    <citation type="submission" date="2024-01" db="EMBL/GenBank/DDBJ databases">
        <title>A draft genome for a cacao thread blight-causing isolate of Paramarasmius palmivorus.</title>
        <authorList>
            <person name="Baruah I.K."/>
            <person name="Bukari Y."/>
            <person name="Amoako-Attah I."/>
            <person name="Meinhardt L.W."/>
            <person name="Bailey B.A."/>
            <person name="Cohen S.P."/>
        </authorList>
    </citation>
    <scope>NUCLEOTIDE SEQUENCE [LARGE SCALE GENOMIC DNA]</scope>
    <source>
        <strain evidence="2 3">GH-12</strain>
    </source>
</reference>
<feature type="region of interest" description="Disordered" evidence="1">
    <location>
        <begin position="211"/>
        <end position="232"/>
    </location>
</feature>
<feature type="compositionally biased region" description="Basic and acidic residues" evidence="1">
    <location>
        <begin position="218"/>
        <end position="232"/>
    </location>
</feature>
<comment type="caution">
    <text evidence="2">The sequence shown here is derived from an EMBL/GenBank/DDBJ whole genome shotgun (WGS) entry which is preliminary data.</text>
</comment>
<gene>
    <name evidence="2" type="ORF">VNI00_015263</name>
</gene>
<protein>
    <recommendedName>
        <fullName evidence="4">USP domain-containing protein</fullName>
    </recommendedName>
</protein>
<evidence type="ECO:0008006" key="4">
    <source>
        <dbReference type="Google" id="ProtNLM"/>
    </source>
</evidence>
<evidence type="ECO:0000313" key="2">
    <source>
        <dbReference type="EMBL" id="KAK7027427.1"/>
    </source>
</evidence>
<organism evidence="2 3">
    <name type="scientific">Paramarasmius palmivorus</name>
    <dbReference type="NCBI Taxonomy" id="297713"/>
    <lineage>
        <taxon>Eukaryota</taxon>
        <taxon>Fungi</taxon>
        <taxon>Dikarya</taxon>
        <taxon>Basidiomycota</taxon>
        <taxon>Agaricomycotina</taxon>
        <taxon>Agaricomycetes</taxon>
        <taxon>Agaricomycetidae</taxon>
        <taxon>Agaricales</taxon>
        <taxon>Marasmiineae</taxon>
        <taxon>Marasmiaceae</taxon>
        <taxon>Paramarasmius</taxon>
    </lineage>
</organism>
<dbReference type="AlphaFoldDB" id="A0AAW0BKC3"/>
<proteinExistence type="predicted"/>
<name>A0AAW0BKC3_9AGAR</name>
<keyword evidence="3" id="KW-1185">Reference proteome</keyword>
<accession>A0AAW0BKC3</accession>
<dbReference type="EMBL" id="JAYKXP010000096">
    <property type="protein sequence ID" value="KAK7027427.1"/>
    <property type="molecule type" value="Genomic_DNA"/>
</dbReference>
<sequence>MTDFSSQGKTREKNPVHLNNCRDFHGYYTALSRSSTAKGTVILQSFDPNQITGGLKGSSLRREYRELELLDDITKHRYEGSLPLSVVGSSRYELIQSYRKVKGNNYNPSTVYPSLRWSDVDPLEEIDIEDIQWHIVSDAISKEKMAEAKRLANSIRPEYFPVVSTKAKPARVQTDNSCQSTAAHTVTPTSKNLDGARSKYKALSVTKGSKPLRGNKRIISDSAEKGPTDAPKRLRTNDLSLATSSFMKDLAAPVWSNNSCAYDALIDMLWPIWADDTALLHHHVACTKNSALQYLISLFASANQRRTTIVEVRDTFRLYLTTKHPALFVVGTFTSIWELIDSTLAFTDISSTACSRCGSALDEGRSTSSSPILSQPNNYFPSVQSLVQRYEGDRVTSRLPVCSSCAAGLSRDEMLEMLPSLTVYEIREAGDPRRTPYIDISVQVEVGNHNISYRLAGVIYFNGTHFIARVVDRDGRVWFHDGLNPQMNQRSKYVFNRNIRTANLDLTKCRGYNACYAFYVRT</sequence>
<dbReference type="Proteomes" id="UP001383192">
    <property type="component" value="Unassembled WGS sequence"/>
</dbReference>
<evidence type="ECO:0000256" key="1">
    <source>
        <dbReference type="SAM" id="MobiDB-lite"/>
    </source>
</evidence>
<evidence type="ECO:0000313" key="3">
    <source>
        <dbReference type="Proteomes" id="UP001383192"/>
    </source>
</evidence>